<dbReference type="Gene3D" id="3.40.50.720">
    <property type="entry name" value="NAD(P)-binding Rossmann-like Domain"/>
    <property type="match status" value="1"/>
</dbReference>
<dbReference type="SUPFAM" id="SSF51735">
    <property type="entry name" value="NAD(P)-binding Rossmann-fold domains"/>
    <property type="match status" value="1"/>
</dbReference>
<protein>
    <submittedName>
        <fullName evidence="5">Unannotated protein</fullName>
    </submittedName>
</protein>
<dbReference type="PANTHER" id="PTHR43103:SF5">
    <property type="entry name" value="4-EPIMERASE, PUTATIVE (AFU_ORTHOLOGUE AFUA_7G00360)-RELATED"/>
    <property type="match status" value="1"/>
</dbReference>
<dbReference type="InterPro" id="IPR036291">
    <property type="entry name" value="NAD(P)-bd_dom_sf"/>
</dbReference>
<evidence type="ECO:0000256" key="1">
    <source>
        <dbReference type="ARBA" id="ARBA00007637"/>
    </source>
</evidence>
<sequence length="294" mass="32212">MAKGKVVVTGATGLLGKATATHLVAQGYEVISVDRRAGDFAEGSKLVVGDLTNLEFCDSVIDGAYAVVHLGAIPNPIDARQFNVFANNSVSTFAVFTAAAQAKVKTVVYASSLSAYGFAYSDEWTSPIYAPVDEAHPFIFEESYALSKEVNERSALMWSRRCDTAFVGMRFPWTNTPEKTLELARRFNDEDNLPPDPRFPKGIVAKILWTYLDLRDAVNAIEVVINSDITGSHVYNFAAPDIMAKAPTMELMAKFHPTTEIRSPLPGHSAPLSSQAFVDTFGYAPQYLINREEI</sequence>
<name>A0A6J6HLH4_9ZZZZ</name>
<dbReference type="GO" id="GO:0016491">
    <property type="term" value="F:oxidoreductase activity"/>
    <property type="evidence" value="ECO:0007669"/>
    <property type="project" value="UniProtKB-KW"/>
</dbReference>
<evidence type="ECO:0000256" key="2">
    <source>
        <dbReference type="ARBA" id="ARBA00023002"/>
    </source>
</evidence>
<dbReference type="CDD" id="cd08946">
    <property type="entry name" value="SDR_e"/>
    <property type="match status" value="1"/>
</dbReference>
<reference evidence="5" key="1">
    <citation type="submission" date="2020-05" db="EMBL/GenBank/DDBJ databases">
        <authorList>
            <person name="Chiriac C."/>
            <person name="Salcher M."/>
            <person name="Ghai R."/>
            <person name="Kavagutti S V."/>
        </authorList>
    </citation>
    <scope>NUCLEOTIDE SEQUENCE</scope>
</reference>
<evidence type="ECO:0000256" key="3">
    <source>
        <dbReference type="ARBA" id="ARBA00023027"/>
    </source>
</evidence>
<dbReference type="AlphaFoldDB" id="A0A6J6HLH4"/>
<feature type="domain" description="NAD-dependent epimerase/dehydratase" evidence="4">
    <location>
        <begin position="6"/>
        <end position="172"/>
    </location>
</feature>
<evidence type="ECO:0000313" key="5">
    <source>
        <dbReference type="EMBL" id="CAB4611864.1"/>
    </source>
</evidence>
<accession>A0A6J6HLH4</accession>
<keyword evidence="2" id="KW-0560">Oxidoreductase</keyword>
<proteinExistence type="inferred from homology"/>
<gene>
    <name evidence="5" type="ORF">UFOPK1842_00817</name>
</gene>
<comment type="similarity">
    <text evidence="1">Belongs to the NAD(P)-dependent epimerase/dehydratase family.</text>
</comment>
<dbReference type="EMBL" id="CAEZUQ010000099">
    <property type="protein sequence ID" value="CAB4611864.1"/>
    <property type="molecule type" value="Genomic_DNA"/>
</dbReference>
<dbReference type="InterPro" id="IPR001509">
    <property type="entry name" value="Epimerase_deHydtase"/>
</dbReference>
<evidence type="ECO:0000259" key="4">
    <source>
        <dbReference type="Pfam" id="PF01370"/>
    </source>
</evidence>
<dbReference type="PANTHER" id="PTHR43103">
    <property type="entry name" value="NUCLEOSIDE-DIPHOSPHATE-SUGAR EPIMERASE"/>
    <property type="match status" value="1"/>
</dbReference>
<dbReference type="Pfam" id="PF01370">
    <property type="entry name" value="Epimerase"/>
    <property type="match status" value="1"/>
</dbReference>
<organism evidence="5">
    <name type="scientific">freshwater metagenome</name>
    <dbReference type="NCBI Taxonomy" id="449393"/>
    <lineage>
        <taxon>unclassified sequences</taxon>
        <taxon>metagenomes</taxon>
        <taxon>ecological metagenomes</taxon>
    </lineage>
</organism>
<keyword evidence="3" id="KW-0520">NAD</keyword>